<dbReference type="AlphaFoldDB" id="W1Y2P0"/>
<proteinExistence type="predicted"/>
<reference evidence="2" key="1">
    <citation type="submission" date="2013-12" db="EMBL/GenBank/DDBJ databases">
        <title>A Varibaculum cambriense genome reconstructed from a premature infant gut community with otherwise low bacterial novelty that shifts toward anaerobic metabolism during the third week of life.</title>
        <authorList>
            <person name="Brown C.T."/>
            <person name="Sharon I."/>
            <person name="Thomas B.C."/>
            <person name="Castelle C.J."/>
            <person name="Morowitz M.J."/>
            <person name="Banfield J.F."/>
        </authorList>
    </citation>
    <scope>NUCLEOTIDE SEQUENCE</scope>
</reference>
<protein>
    <submittedName>
        <fullName evidence="2">Cation transport protein</fullName>
    </submittedName>
</protein>
<gene>
    <name evidence="2" type="ORF">Q604_UNBC08939G0001</name>
</gene>
<sequence length="50" mass="5549">MFNAEASVPKPGVVMPRIQSMASKLWRLYVAFTAICFVMLWAGGIEPFDA</sequence>
<comment type="caution">
    <text evidence="2">The sequence shown here is derived from an EMBL/GenBank/DDBJ whole genome shotgun (WGS) entry which is preliminary data.</text>
</comment>
<organism evidence="2">
    <name type="scientific">human gut metagenome</name>
    <dbReference type="NCBI Taxonomy" id="408170"/>
    <lineage>
        <taxon>unclassified sequences</taxon>
        <taxon>metagenomes</taxon>
        <taxon>organismal metagenomes</taxon>
    </lineage>
</organism>
<name>W1Y2P0_9ZZZZ</name>
<feature type="non-terminal residue" evidence="2">
    <location>
        <position position="50"/>
    </location>
</feature>
<evidence type="ECO:0000313" key="2">
    <source>
        <dbReference type="EMBL" id="ETJ36808.1"/>
    </source>
</evidence>
<accession>W1Y2P0</accession>
<keyword evidence="1" id="KW-0472">Membrane</keyword>
<dbReference type="EMBL" id="AZMM01008939">
    <property type="protein sequence ID" value="ETJ36808.1"/>
    <property type="molecule type" value="Genomic_DNA"/>
</dbReference>
<evidence type="ECO:0000256" key="1">
    <source>
        <dbReference type="SAM" id="Phobius"/>
    </source>
</evidence>
<keyword evidence="1" id="KW-0812">Transmembrane</keyword>
<feature type="transmembrane region" description="Helical" evidence="1">
    <location>
        <begin position="25"/>
        <end position="45"/>
    </location>
</feature>
<keyword evidence="1" id="KW-1133">Transmembrane helix</keyword>